<dbReference type="AlphaFoldDB" id="A0A1H9MBP3"/>
<dbReference type="STRING" id="355243.SAMN03080615_04355"/>
<dbReference type="Pfam" id="PF13503">
    <property type="entry name" value="DUF4123"/>
    <property type="match status" value="1"/>
</dbReference>
<keyword evidence="3" id="KW-1185">Reference proteome</keyword>
<proteinExistence type="predicted"/>
<organism evidence="2 3">
    <name type="scientific">Amphritea atlantica</name>
    <dbReference type="NCBI Taxonomy" id="355243"/>
    <lineage>
        <taxon>Bacteria</taxon>
        <taxon>Pseudomonadati</taxon>
        <taxon>Pseudomonadota</taxon>
        <taxon>Gammaproteobacteria</taxon>
        <taxon>Oceanospirillales</taxon>
        <taxon>Oceanospirillaceae</taxon>
        <taxon>Amphritea</taxon>
    </lineage>
</organism>
<dbReference type="EMBL" id="FOGB01000025">
    <property type="protein sequence ID" value="SER20889.1"/>
    <property type="molecule type" value="Genomic_DNA"/>
</dbReference>
<dbReference type="InterPro" id="IPR025391">
    <property type="entry name" value="DUF4123"/>
</dbReference>
<evidence type="ECO:0000313" key="3">
    <source>
        <dbReference type="Proteomes" id="UP000198749"/>
    </source>
</evidence>
<gene>
    <name evidence="2" type="ORF">SAMN03080615_04355</name>
</gene>
<sequence>MDSSQLSYFIIDKAQQPDIGVHWYQHDTFNEGVHFMLFSGTKYAQLEDVGPQLFAIDQDHPVCQVMEKLMETSPIGCRFSSHLSIDEVIARCRWMLQIETDFGPALNRFYEPRAMLATWEVLGDERWWHYWQIAQEVSWFDEEWHQLKRPEALPVCVEPPEKPFVILQQQFDEIDQHRAGRFVSKMTAYYQSHLPEGVDPEPWVAGVLEVAREHEMATRELQEAWLRTAITEGEHFMRRPDIAEVLAHTEYIPSQRWQHVQQLLSGLPGSVT</sequence>
<accession>A0A1H9MBP3</accession>
<evidence type="ECO:0000259" key="1">
    <source>
        <dbReference type="Pfam" id="PF13503"/>
    </source>
</evidence>
<reference evidence="3" key="1">
    <citation type="submission" date="2016-10" db="EMBL/GenBank/DDBJ databases">
        <authorList>
            <person name="Varghese N."/>
            <person name="Submissions S."/>
        </authorList>
    </citation>
    <scope>NUCLEOTIDE SEQUENCE [LARGE SCALE GENOMIC DNA]</scope>
    <source>
        <strain evidence="3">DSM 18887</strain>
    </source>
</reference>
<dbReference type="Proteomes" id="UP000198749">
    <property type="component" value="Unassembled WGS sequence"/>
</dbReference>
<feature type="domain" description="DUF4123" evidence="1">
    <location>
        <begin position="8"/>
        <end position="127"/>
    </location>
</feature>
<protein>
    <recommendedName>
        <fullName evidence="1">DUF4123 domain-containing protein</fullName>
    </recommendedName>
</protein>
<evidence type="ECO:0000313" key="2">
    <source>
        <dbReference type="EMBL" id="SER20889.1"/>
    </source>
</evidence>
<name>A0A1H9MBP3_9GAMM</name>